<evidence type="ECO:0000256" key="2">
    <source>
        <dbReference type="ARBA" id="ARBA00023125"/>
    </source>
</evidence>
<dbReference type="GO" id="GO:0003700">
    <property type="term" value="F:DNA-binding transcription factor activity"/>
    <property type="evidence" value="ECO:0007669"/>
    <property type="project" value="InterPro"/>
</dbReference>
<sequence>MNMLDTRIDHDASTGGGTAAPSDDAMYERMINAILEHRLLPGTRLGEDKLAGIFGVSRTRVRPVLVRLAHDRLVTLRPHRSAAVASPSAEEAREVFEARRLIEPRLVSGFVQHASAAEIDALRQCVRDEQAARSHGDRHKAIRHSGQFHGLLAQGAGQQTLAAILQDLISRTSLVLMLYGQSDAVQASPESLRLSNCRCVEHERLIDAISLRDAPMAVTLMLEHLQDLESTLCFETAAAEVDLGSMLA</sequence>
<feature type="region of interest" description="Disordered" evidence="4">
    <location>
        <begin position="1"/>
        <end position="23"/>
    </location>
</feature>
<keyword evidence="3" id="KW-0804">Transcription</keyword>
<dbReference type="AlphaFoldDB" id="A0A3M6QHM9"/>
<dbReference type="PANTHER" id="PTHR43537:SF53">
    <property type="entry name" value="HTH-TYPE TRANSCRIPTIONAL REPRESSOR NANR"/>
    <property type="match status" value="1"/>
</dbReference>
<comment type="caution">
    <text evidence="6">The sequence shown here is derived from an EMBL/GenBank/DDBJ whole genome shotgun (WGS) entry which is preliminary data.</text>
</comment>
<feature type="compositionally biased region" description="Basic and acidic residues" evidence="4">
    <location>
        <begin position="1"/>
        <end position="12"/>
    </location>
</feature>
<dbReference type="InterPro" id="IPR008920">
    <property type="entry name" value="TF_FadR/GntR_C"/>
</dbReference>
<dbReference type="OrthoDB" id="5243844at2"/>
<feature type="domain" description="HTH gntR-type" evidence="5">
    <location>
        <begin position="20"/>
        <end position="87"/>
    </location>
</feature>
<dbReference type="InterPro" id="IPR036388">
    <property type="entry name" value="WH-like_DNA-bd_sf"/>
</dbReference>
<accession>A0A3M6QHM9</accession>
<dbReference type="InterPro" id="IPR011711">
    <property type="entry name" value="GntR_C"/>
</dbReference>
<protein>
    <submittedName>
        <fullName evidence="6">GntR family transcriptional regulator</fullName>
    </submittedName>
</protein>
<evidence type="ECO:0000256" key="3">
    <source>
        <dbReference type="ARBA" id="ARBA00023163"/>
    </source>
</evidence>
<dbReference type="SUPFAM" id="SSF46785">
    <property type="entry name" value="Winged helix' DNA-binding domain"/>
    <property type="match status" value="1"/>
</dbReference>
<dbReference type="PANTHER" id="PTHR43537">
    <property type="entry name" value="TRANSCRIPTIONAL REGULATOR, GNTR FAMILY"/>
    <property type="match status" value="1"/>
</dbReference>
<keyword evidence="2" id="KW-0238">DNA-binding</keyword>
<evidence type="ECO:0000313" key="6">
    <source>
        <dbReference type="EMBL" id="RMX02567.1"/>
    </source>
</evidence>
<organism evidence="6 7">
    <name type="scientific">Corticibacter populi</name>
    <dbReference type="NCBI Taxonomy" id="1550736"/>
    <lineage>
        <taxon>Bacteria</taxon>
        <taxon>Pseudomonadati</taxon>
        <taxon>Pseudomonadota</taxon>
        <taxon>Betaproteobacteria</taxon>
        <taxon>Burkholderiales</taxon>
        <taxon>Comamonadaceae</taxon>
        <taxon>Corticibacter</taxon>
    </lineage>
</organism>
<evidence type="ECO:0000256" key="4">
    <source>
        <dbReference type="SAM" id="MobiDB-lite"/>
    </source>
</evidence>
<dbReference type="Pfam" id="PF00392">
    <property type="entry name" value="GntR"/>
    <property type="match status" value="1"/>
</dbReference>
<reference evidence="6 7" key="1">
    <citation type="submission" date="2018-10" db="EMBL/GenBank/DDBJ databases">
        <title>Draft genome of Cortibacter populi DSM10536.</title>
        <authorList>
            <person name="Bernier A.-M."/>
            <person name="Bernard K."/>
        </authorList>
    </citation>
    <scope>NUCLEOTIDE SEQUENCE [LARGE SCALE GENOMIC DNA]</scope>
    <source>
        <strain evidence="6 7">DSM 105136</strain>
    </source>
</reference>
<dbReference type="Proteomes" id="UP000278006">
    <property type="component" value="Unassembled WGS sequence"/>
</dbReference>
<evidence type="ECO:0000313" key="7">
    <source>
        <dbReference type="Proteomes" id="UP000278006"/>
    </source>
</evidence>
<gene>
    <name evidence="6" type="ORF">D8I35_18120</name>
</gene>
<dbReference type="InterPro" id="IPR036390">
    <property type="entry name" value="WH_DNA-bd_sf"/>
</dbReference>
<dbReference type="InterPro" id="IPR000524">
    <property type="entry name" value="Tscrpt_reg_HTH_GntR"/>
</dbReference>
<name>A0A3M6QHM9_9BURK</name>
<dbReference type="PROSITE" id="PS50949">
    <property type="entry name" value="HTH_GNTR"/>
    <property type="match status" value="1"/>
</dbReference>
<evidence type="ECO:0000256" key="1">
    <source>
        <dbReference type="ARBA" id="ARBA00023015"/>
    </source>
</evidence>
<dbReference type="SMART" id="SM00345">
    <property type="entry name" value="HTH_GNTR"/>
    <property type="match status" value="1"/>
</dbReference>
<dbReference type="SUPFAM" id="SSF48008">
    <property type="entry name" value="GntR ligand-binding domain-like"/>
    <property type="match status" value="1"/>
</dbReference>
<evidence type="ECO:0000259" key="5">
    <source>
        <dbReference type="PROSITE" id="PS50949"/>
    </source>
</evidence>
<dbReference type="Gene3D" id="1.20.120.530">
    <property type="entry name" value="GntR ligand-binding domain-like"/>
    <property type="match status" value="1"/>
</dbReference>
<dbReference type="SMART" id="SM00895">
    <property type="entry name" value="FCD"/>
    <property type="match status" value="1"/>
</dbReference>
<keyword evidence="7" id="KW-1185">Reference proteome</keyword>
<proteinExistence type="predicted"/>
<dbReference type="GO" id="GO:0003677">
    <property type="term" value="F:DNA binding"/>
    <property type="evidence" value="ECO:0007669"/>
    <property type="project" value="UniProtKB-KW"/>
</dbReference>
<dbReference type="EMBL" id="RDQO01000008">
    <property type="protein sequence ID" value="RMX02567.1"/>
    <property type="molecule type" value="Genomic_DNA"/>
</dbReference>
<keyword evidence="1" id="KW-0805">Transcription regulation</keyword>
<dbReference type="Pfam" id="PF07729">
    <property type="entry name" value="FCD"/>
    <property type="match status" value="1"/>
</dbReference>
<dbReference type="Gene3D" id="1.10.10.10">
    <property type="entry name" value="Winged helix-like DNA-binding domain superfamily/Winged helix DNA-binding domain"/>
    <property type="match status" value="1"/>
</dbReference>